<dbReference type="AlphaFoldDB" id="J7HAZ0"/>
<dbReference type="InterPro" id="IPR016039">
    <property type="entry name" value="Thiolase-like"/>
</dbReference>
<dbReference type="InterPro" id="IPR014030">
    <property type="entry name" value="Ketoacyl_synth_N"/>
</dbReference>
<dbReference type="PANTHER" id="PTHR43775:SF29">
    <property type="entry name" value="ASPERFURANONE POLYKETIDE SYNTHASE AFOG-RELATED"/>
    <property type="match status" value="1"/>
</dbReference>
<dbReference type="GO" id="GO:0006633">
    <property type="term" value="P:fatty acid biosynthetic process"/>
    <property type="evidence" value="ECO:0007669"/>
    <property type="project" value="TreeGrafter"/>
</dbReference>
<protein>
    <submittedName>
        <fullName evidence="2">Polyketide synthase</fullName>
    </submittedName>
</protein>
<dbReference type="GO" id="GO:0004312">
    <property type="term" value="F:fatty acid synthase activity"/>
    <property type="evidence" value="ECO:0007669"/>
    <property type="project" value="TreeGrafter"/>
</dbReference>
<proteinExistence type="predicted"/>
<dbReference type="GO" id="GO:0044550">
    <property type="term" value="P:secondary metabolite biosynthetic process"/>
    <property type="evidence" value="ECO:0007669"/>
    <property type="project" value="TreeGrafter"/>
</dbReference>
<dbReference type="PANTHER" id="PTHR43775">
    <property type="entry name" value="FATTY ACID SYNTHASE"/>
    <property type="match status" value="1"/>
</dbReference>
<evidence type="ECO:0000259" key="1">
    <source>
        <dbReference type="SMART" id="SM00825"/>
    </source>
</evidence>
<dbReference type="Pfam" id="PF00109">
    <property type="entry name" value="ketoacyl-synt"/>
    <property type="match status" value="1"/>
</dbReference>
<dbReference type="SUPFAM" id="SSF53901">
    <property type="entry name" value="Thiolase-like"/>
    <property type="match status" value="1"/>
</dbReference>
<accession>J7HAZ0</accession>
<reference evidence="2" key="1">
    <citation type="submission" date="2012-06" db="EMBL/GenBank/DDBJ databases">
        <title>Fungal endophytes of Catharanthus roseus: isolation, identification, diversity of complex biosynthesis genes and associated antimicrobial activities.</title>
        <authorList>
            <person name="Dasari S."/>
            <person name="Miller K.I."/>
            <person name="Neilan B.A."/>
        </authorList>
    </citation>
    <scope>NUCLEOTIDE SEQUENCE</scope>
    <source>
        <strain evidence="2">F16</strain>
    </source>
</reference>
<dbReference type="InterPro" id="IPR020841">
    <property type="entry name" value="PKS_Beta-ketoAc_synthase_dom"/>
</dbReference>
<dbReference type="Gene3D" id="3.40.47.10">
    <property type="match status" value="1"/>
</dbReference>
<organism evidence="2">
    <name type="scientific">Alternaria sp. 3 SD-2012</name>
    <dbReference type="NCBI Taxonomy" id="1223649"/>
    <lineage>
        <taxon>Eukaryota</taxon>
        <taxon>Fungi</taxon>
        <taxon>Dikarya</taxon>
        <taxon>Ascomycota</taxon>
        <taxon>Pezizomycotina</taxon>
        <taxon>Dothideomycetes</taxon>
        <taxon>Pleosporomycetidae</taxon>
        <taxon>Pleosporales</taxon>
        <taxon>Pleosporineae</taxon>
        <taxon>Pleosporaceae</taxon>
        <taxon>Alternaria</taxon>
    </lineage>
</organism>
<dbReference type="InterPro" id="IPR050091">
    <property type="entry name" value="PKS_NRPS_Biosynth_Enz"/>
</dbReference>
<sequence>ETRYHALENGLLLPACCYKEGWSELLAGILRKAAMGTRTSVHVGCLLQEYSQIYQRDYQMPGDFRMVGSSGLVMLANRVSWFYDFSGPSMTVHTACSGGLVSFHLACQELSAGRGDMAGGCYMSCKIPRTSKEYTPLSAETTCAYSPTRQHSRVASIGCIKPVYVIHSMSAHRAMLEVRGLVPQRHTTRLLSGIPSSEAPDKHHPVLMSLYYED</sequence>
<feature type="non-terminal residue" evidence="2">
    <location>
        <position position="1"/>
    </location>
</feature>
<feature type="domain" description="Ketosynthase family 3 (KS3)" evidence="1">
    <location>
        <begin position="2"/>
        <end position="207"/>
    </location>
</feature>
<feature type="non-terminal residue" evidence="2">
    <location>
        <position position="214"/>
    </location>
</feature>
<evidence type="ECO:0000313" key="2">
    <source>
        <dbReference type="EMBL" id="AFP95914.1"/>
    </source>
</evidence>
<dbReference type="SMART" id="SM00825">
    <property type="entry name" value="PKS_KS"/>
    <property type="match status" value="1"/>
</dbReference>
<name>J7HAZ0_9PLEO</name>
<dbReference type="EMBL" id="JX144689">
    <property type="protein sequence ID" value="AFP95914.1"/>
    <property type="molecule type" value="Genomic_DNA"/>
</dbReference>